<keyword evidence="8" id="KW-0653">Protein transport</keyword>
<keyword evidence="4" id="KW-0813">Transport</keyword>
<dbReference type="GO" id="GO:0008021">
    <property type="term" value="C:synaptic vesicle"/>
    <property type="evidence" value="ECO:0007669"/>
    <property type="project" value="TreeGrafter"/>
</dbReference>
<keyword evidence="9" id="KW-0472">Membrane</keyword>
<dbReference type="CDD" id="cd16985">
    <property type="entry name" value="ANTH_N_AP180"/>
    <property type="match status" value="1"/>
</dbReference>
<dbReference type="InterPro" id="IPR045192">
    <property type="entry name" value="AP180-like"/>
</dbReference>
<keyword evidence="5" id="KW-1003">Cell membrane</keyword>
<dbReference type="InterPro" id="IPR008942">
    <property type="entry name" value="ENTH_VHS"/>
</dbReference>
<dbReference type="AlphaFoldDB" id="A0A452ILV4"/>
<reference evidence="17" key="2">
    <citation type="submission" date="2025-08" db="UniProtKB">
        <authorList>
            <consortium name="Ensembl"/>
        </authorList>
    </citation>
    <scope>IDENTIFICATION</scope>
</reference>
<dbReference type="Ensembl" id="ENSGAGT00000032758.1">
    <property type="protein sequence ID" value="ENSGAGP00000028833.1"/>
    <property type="gene ID" value="ENSGAGG00000017569.1"/>
</dbReference>
<evidence type="ECO:0000256" key="8">
    <source>
        <dbReference type="ARBA" id="ARBA00022927"/>
    </source>
</evidence>
<dbReference type="GO" id="GO:0015031">
    <property type="term" value="P:protein transport"/>
    <property type="evidence" value="ECO:0007669"/>
    <property type="project" value="UniProtKB-KW"/>
</dbReference>
<feature type="compositionally biased region" description="Polar residues" evidence="15">
    <location>
        <begin position="327"/>
        <end position="342"/>
    </location>
</feature>
<comment type="subunit">
    <text evidence="11">Binds AP2A2. Interacts with AP2B1; clathrin competes with SNAP91.</text>
</comment>
<proteinExistence type="inferred from homology"/>
<evidence type="ECO:0000313" key="17">
    <source>
        <dbReference type="Ensembl" id="ENSGAGP00000028833.1"/>
    </source>
</evidence>
<dbReference type="InterPro" id="IPR013809">
    <property type="entry name" value="ENTH"/>
</dbReference>
<evidence type="ECO:0000256" key="9">
    <source>
        <dbReference type="ARBA" id="ARBA00023136"/>
    </source>
</evidence>
<comment type="subcellular location">
    <subcellularLocation>
        <location evidence="1">Cell membrane</location>
    </subcellularLocation>
    <subcellularLocation>
        <location evidence="2">Membrane</location>
        <location evidence="2">Coated pit</location>
        <topology evidence="2">Peripheral membrane protein</topology>
        <orientation evidence="2">Cytoplasmic side</orientation>
    </subcellularLocation>
</comment>
<reference evidence="17" key="3">
    <citation type="submission" date="2025-09" db="UniProtKB">
        <authorList>
            <consortium name="Ensembl"/>
        </authorList>
    </citation>
    <scope>IDENTIFICATION</scope>
</reference>
<dbReference type="Gene3D" id="1.20.58.150">
    <property type="entry name" value="ANTH domain"/>
    <property type="match status" value="1"/>
</dbReference>
<dbReference type="FunFam" id="1.25.40.90:FF:000001">
    <property type="entry name" value="phosphatidylinositol-binding clathrin assembly protein-like isoform X1"/>
    <property type="match status" value="1"/>
</dbReference>
<evidence type="ECO:0000256" key="6">
    <source>
        <dbReference type="ARBA" id="ARBA00022481"/>
    </source>
</evidence>
<dbReference type="PROSITE" id="PS50942">
    <property type="entry name" value="ENTH"/>
    <property type="match status" value="1"/>
</dbReference>
<evidence type="ECO:0000256" key="5">
    <source>
        <dbReference type="ARBA" id="ARBA00022475"/>
    </source>
</evidence>
<feature type="compositionally biased region" description="Low complexity" evidence="15">
    <location>
        <begin position="376"/>
        <end position="392"/>
    </location>
</feature>
<dbReference type="FunFam" id="1.20.58.150:FF:000002">
    <property type="entry name" value="clathrin coat assembly protein AP180"/>
    <property type="match status" value="1"/>
</dbReference>
<dbReference type="InterPro" id="IPR014712">
    <property type="entry name" value="ANTH_dom_sf"/>
</dbReference>
<evidence type="ECO:0000259" key="16">
    <source>
        <dbReference type="PROSITE" id="PS50942"/>
    </source>
</evidence>
<feature type="compositionally biased region" description="Low complexity" evidence="15">
    <location>
        <begin position="307"/>
        <end position="319"/>
    </location>
</feature>
<feature type="domain" description="ENTH" evidence="16">
    <location>
        <begin position="14"/>
        <end position="145"/>
    </location>
</feature>
<feature type="compositionally biased region" description="Polar residues" evidence="15">
    <location>
        <begin position="805"/>
        <end position="816"/>
    </location>
</feature>
<feature type="region of interest" description="Disordered" evidence="15">
    <location>
        <begin position="307"/>
        <end position="346"/>
    </location>
</feature>
<dbReference type="GO" id="GO:0030136">
    <property type="term" value="C:clathrin-coated vesicle"/>
    <property type="evidence" value="ECO:0007669"/>
    <property type="project" value="InterPro"/>
</dbReference>
<feature type="region of interest" description="Disordered" evidence="15">
    <location>
        <begin position="359"/>
        <end position="392"/>
    </location>
</feature>
<evidence type="ECO:0000256" key="11">
    <source>
        <dbReference type="ARBA" id="ARBA00062465"/>
    </source>
</evidence>
<protein>
    <recommendedName>
        <fullName evidence="12">Clathrin coat assembly protein AP180</fullName>
    </recommendedName>
    <alternativeName>
        <fullName evidence="14">91 kDa synaptosomal-associated protein</fullName>
    </alternativeName>
    <alternativeName>
        <fullName evidence="13">Clathrin coat-associated protein AP180</fullName>
    </alternativeName>
</protein>
<evidence type="ECO:0000256" key="3">
    <source>
        <dbReference type="ARBA" id="ARBA00008011"/>
    </source>
</evidence>
<evidence type="ECO:0000256" key="15">
    <source>
        <dbReference type="SAM" id="MobiDB-lite"/>
    </source>
</evidence>
<feature type="region of interest" description="Disordered" evidence="15">
    <location>
        <begin position="438"/>
        <end position="487"/>
    </location>
</feature>
<evidence type="ECO:0000313" key="18">
    <source>
        <dbReference type="Proteomes" id="UP000291020"/>
    </source>
</evidence>
<keyword evidence="18" id="KW-1185">Reference proteome</keyword>
<dbReference type="GO" id="GO:0016185">
    <property type="term" value="P:synaptic vesicle budding from presynaptic endocytic zone membrane"/>
    <property type="evidence" value="ECO:0007669"/>
    <property type="project" value="TreeGrafter"/>
</dbReference>
<evidence type="ECO:0000256" key="7">
    <source>
        <dbReference type="ARBA" id="ARBA00022553"/>
    </source>
</evidence>
<dbReference type="GO" id="GO:0005545">
    <property type="term" value="F:1-phosphatidylinositol binding"/>
    <property type="evidence" value="ECO:0007669"/>
    <property type="project" value="InterPro"/>
</dbReference>
<sequence>MSGQTLTDRIAAAQYSVTGSAVARAVCKATTHEVMGPKKKHLDYLIQATNETNVNIPQMADTLFERATNSSWVVVFKALVTTHHLMVHGNERFIQYLASRNTLFNLSNFLDKSGSHGYDMSTFIRRYSRYLNEKAFSYRQMAFDFARVKKGAEGVMRTMVPEKLLKSMPILQEQIDALLEFDVHPNELTNGVINAAFMLLFKDLIKLFACYNDGVINLLEKFFEMKKGQCKDALEIYKRFLTRMTRVSEFLKVAEQVGIDKGDIPDLTQAPSSLMETLEQHLNTLEGKKPGNSIDTSPPVDLFATSSTAAPVSTSKPSSDLLDLQPDFTSTGQAAPTASAGATSWGDLLGEDNLAALSSVTSEPQISDPFAPEPSPTTATTTEIATASASATTTTTITAVTAEVDLFGDPFAPSEGSAEAAPELDLFAMKPTETSVPVVTPTSAATPAPTTTPSPAATAATATTATATTTTTTATTSATTTTTTSAPPALDIFGDLFESAPDAPAVPKPDATPSIDLFGTDAFSSPPHGTSPVPESSLTADLLSVDAFAAPSPLPAASPAKVDSSGVIDLFGDAFGSSASELQPATQTASSSSASADLLAGFGGSFISPSPSPSPVTPAQTTLLQPNFEAAFGTSPSTGGSSFDPSVFDGLGDLLMPTMIPSGQSVAASAATASAASKGLGSDLDSSLANLVGNLGISGTISKKGDLQWNAGEKKLTGGANWQPKVAPATWSTGVPPAGPLTGTVPPASGIPPASGVPPVAQPGSGFGMPPSGPSVSMMPQPPVMYGQPMMRPPFGVASGPGAQLSPSPTPATQSPKKPPTKDPLADLNIKDFL</sequence>
<reference evidence="18" key="1">
    <citation type="journal article" date="2017" name="PLoS ONE">
        <title>The Agassiz's desert tortoise genome provides a resource for the conservation of a threatened species.</title>
        <authorList>
            <person name="Tollis M."/>
            <person name="DeNardo D.F."/>
            <person name="Cornelius J.A."/>
            <person name="Dolby G.A."/>
            <person name="Edwards T."/>
            <person name="Henen B.T."/>
            <person name="Karl A.E."/>
            <person name="Murphy R.W."/>
            <person name="Kusumi K."/>
        </authorList>
    </citation>
    <scope>NUCLEOTIDE SEQUENCE [LARGE SCALE GENOMIC DNA]</scope>
</reference>
<dbReference type="PANTHER" id="PTHR22951:SF4">
    <property type="entry name" value="CLATHRIN COAT ASSEMBLY PROTEIN AP180"/>
    <property type="match status" value="1"/>
</dbReference>
<dbReference type="PANTHER" id="PTHR22951">
    <property type="entry name" value="CLATHRIN ASSEMBLY PROTEIN"/>
    <property type="match status" value="1"/>
</dbReference>
<dbReference type="Proteomes" id="UP000291020">
    <property type="component" value="Unassembled WGS sequence"/>
</dbReference>
<name>A0A452ILV4_9SAUR</name>
<dbReference type="SUPFAM" id="SSF89009">
    <property type="entry name" value="GAT-like domain"/>
    <property type="match status" value="1"/>
</dbReference>
<evidence type="ECO:0000256" key="12">
    <source>
        <dbReference type="ARBA" id="ARBA00070426"/>
    </source>
</evidence>
<feature type="region of interest" description="Disordered" evidence="15">
    <location>
        <begin position="790"/>
        <end position="834"/>
    </location>
</feature>
<keyword evidence="10" id="KW-0325">Glycoprotein</keyword>
<keyword evidence="6" id="KW-0488">Methylation</keyword>
<dbReference type="GO" id="GO:0072583">
    <property type="term" value="P:clathrin-dependent endocytosis"/>
    <property type="evidence" value="ECO:0007669"/>
    <property type="project" value="InterPro"/>
</dbReference>
<accession>A0A452ILV4</accession>
<evidence type="ECO:0000256" key="13">
    <source>
        <dbReference type="ARBA" id="ARBA00081660"/>
    </source>
</evidence>
<organism evidence="17 18">
    <name type="scientific">Gopherus agassizii</name>
    <name type="common">Agassiz's desert tortoise</name>
    <dbReference type="NCBI Taxonomy" id="38772"/>
    <lineage>
        <taxon>Eukaryota</taxon>
        <taxon>Metazoa</taxon>
        <taxon>Chordata</taxon>
        <taxon>Craniata</taxon>
        <taxon>Vertebrata</taxon>
        <taxon>Euteleostomi</taxon>
        <taxon>Archelosauria</taxon>
        <taxon>Testudinata</taxon>
        <taxon>Testudines</taxon>
        <taxon>Cryptodira</taxon>
        <taxon>Durocryptodira</taxon>
        <taxon>Testudinoidea</taxon>
        <taxon>Testudinidae</taxon>
        <taxon>Gopherus</taxon>
    </lineage>
</organism>
<evidence type="ECO:0000256" key="14">
    <source>
        <dbReference type="ARBA" id="ARBA00083065"/>
    </source>
</evidence>
<dbReference type="GO" id="GO:0005546">
    <property type="term" value="F:phosphatidylinositol-4,5-bisphosphate binding"/>
    <property type="evidence" value="ECO:0007669"/>
    <property type="project" value="TreeGrafter"/>
</dbReference>
<evidence type="ECO:0000256" key="1">
    <source>
        <dbReference type="ARBA" id="ARBA00004236"/>
    </source>
</evidence>
<dbReference type="SMART" id="SM00273">
    <property type="entry name" value="ENTH"/>
    <property type="match status" value="1"/>
</dbReference>
<dbReference type="InterPro" id="IPR011417">
    <property type="entry name" value="ANTH_dom"/>
</dbReference>
<evidence type="ECO:0000256" key="2">
    <source>
        <dbReference type="ARBA" id="ARBA00004277"/>
    </source>
</evidence>
<keyword evidence="7" id="KW-0597">Phosphoprotein</keyword>
<dbReference type="SUPFAM" id="SSF48464">
    <property type="entry name" value="ENTH/VHS domain"/>
    <property type="match status" value="1"/>
</dbReference>
<feature type="compositionally biased region" description="Basic and acidic residues" evidence="15">
    <location>
        <begin position="820"/>
        <end position="834"/>
    </location>
</feature>
<evidence type="ECO:0000256" key="4">
    <source>
        <dbReference type="ARBA" id="ARBA00022448"/>
    </source>
</evidence>
<comment type="similarity">
    <text evidence="3">Belongs to the PICALM/SNAP91 family.</text>
</comment>
<dbReference type="Pfam" id="PF07651">
    <property type="entry name" value="ANTH"/>
    <property type="match status" value="1"/>
</dbReference>
<dbReference type="GO" id="GO:0000149">
    <property type="term" value="F:SNARE binding"/>
    <property type="evidence" value="ECO:0007669"/>
    <property type="project" value="TreeGrafter"/>
</dbReference>
<evidence type="ECO:0000256" key="10">
    <source>
        <dbReference type="ARBA" id="ARBA00023180"/>
    </source>
</evidence>
<dbReference type="GO" id="GO:0048268">
    <property type="term" value="P:clathrin coat assembly"/>
    <property type="evidence" value="ECO:0007669"/>
    <property type="project" value="InterPro"/>
</dbReference>
<dbReference type="GO" id="GO:0032050">
    <property type="term" value="F:clathrin heavy chain binding"/>
    <property type="evidence" value="ECO:0007669"/>
    <property type="project" value="TreeGrafter"/>
</dbReference>
<dbReference type="GO" id="GO:0098894">
    <property type="term" value="C:extrinsic component of presynaptic endocytic zone membrane"/>
    <property type="evidence" value="ECO:0007669"/>
    <property type="project" value="TreeGrafter"/>
</dbReference>
<dbReference type="GO" id="GO:0005905">
    <property type="term" value="C:clathrin-coated pit"/>
    <property type="evidence" value="ECO:0007669"/>
    <property type="project" value="TreeGrafter"/>
</dbReference>
<dbReference type="Gene3D" id="1.25.40.90">
    <property type="match status" value="1"/>
</dbReference>